<sequence>MSLNHIYYGKKYNFICILIYILNNLYSIKNVVESTGYIEEIKLRYLSETELNKRSDNSLKKKLKQVNGEIEKNDICEKNKEIDIKKNSEDAYDGAEKICRDKEYKEKCYIKYETPKFLLDRNINCPYRFGKIFAGTYGITNYELIGNKDNPLVIFFHGLGGDKDSFSKMDEYLLENNYQILKYDLYGHGLSECPKYSSDDVYNLNFFLTQIEELVCYLNLQNKEFYLIGGSMGCLIAAAFAQKYINQVKKIVFLSPVGMLGRKPLSLKIRNGLLSIINSCSCIMSPFCFPKCCMKHCIPRNDFEVVYDKLMWNAFAKKNLTDCIYGCLNNMPMWSSHDIFIEIGKKNIPTLIFCGEKDDLYDDDVYKNLNTYFTNSHIIVFKGENHYIIPSRTSDIILCIAIFTTFPNDVNLKSDDIYFPFSGTFNHTSVSSYQIKEKAYCRFLSEHDYVKDCSDENMLSRIFKKILLRKKEHHEKFEDEQEDGRFLFSNFSIKDKWSKNKRISSIGDDIKSEFWSKENLMYNIKLLKNEKIEVNDYDTSDDDCDDNKISKYPKILKERDNSKPIFNWHLGKISVLKMLDNAENFSIGGVKYKDWDLIPILPPNNNKNDKKVHKMFKASISARYGLKNKTMKFFIKKIPMDTWVKQYNLMTEYDGEYLLAGENAVMEAMALAFLNEYHPNIAPKFYKLLYEEDNKNSSDCILDNEIFYDLNLFNDFLCEKLNTNINGNIVMISEYYGEDIFDFILRETEGFNTFLNKNKKKKILYESLHLLVKLHDAGFSHLDLSPENILISDKYQMLFCDFAKSTPLYSFKLRHLKHFEGLYSFESCEPSIGKIEYMPPECWNLLRKYKKMKIKDPMRNLNYITNQDKRKDFYYDVSNADKYMLGVFFIWVWNNGYLWSRSDPEQDHVFYELSQADMNFNMLERTKKWPDDFKFILKVTTS</sequence>
<dbReference type="PANTHER" id="PTHR43798:SF33">
    <property type="entry name" value="HYDROLASE, PUTATIVE (AFU_ORTHOLOGUE AFUA_2G14860)-RELATED"/>
    <property type="match status" value="1"/>
</dbReference>
<dbReference type="Proteomes" id="UP000030656">
    <property type="component" value="Unassembled WGS sequence"/>
</dbReference>
<dbReference type="PRINTS" id="PR00111">
    <property type="entry name" value="ABHYDROLASE"/>
</dbReference>
<evidence type="ECO:0000313" key="3">
    <source>
        <dbReference type="Proteomes" id="UP000030656"/>
    </source>
</evidence>
<dbReference type="InterPro" id="IPR000073">
    <property type="entry name" value="AB_hydrolase_1"/>
</dbReference>
<organism evidence="2 3">
    <name type="scientific">Plasmodium falciparum FCH/4</name>
    <dbReference type="NCBI Taxonomy" id="1036724"/>
    <lineage>
        <taxon>Eukaryota</taxon>
        <taxon>Sar</taxon>
        <taxon>Alveolata</taxon>
        <taxon>Apicomplexa</taxon>
        <taxon>Aconoidasida</taxon>
        <taxon>Haemosporida</taxon>
        <taxon>Plasmodiidae</taxon>
        <taxon>Plasmodium</taxon>
        <taxon>Plasmodium (Laverania)</taxon>
    </lineage>
</organism>
<dbReference type="OrthoDB" id="4062651at2759"/>
<dbReference type="EMBL" id="KI928153">
    <property type="protein sequence ID" value="ETW26916.1"/>
    <property type="molecule type" value="Genomic_DNA"/>
</dbReference>
<dbReference type="Gene3D" id="3.40.50.1820">
    <property type="entry name" value="alpha/beta hydrolase"/>
    <property type="match status" value="1"/>
</dbReference>
<dbReference type="GO" id="GO:0004674">
    <property type="term" value="F:protein serine/threonine kinase activity"/>
    <property type="evidence" value="ECO:0007669"/>
    <property type="project" value="UniProtKB-KW"/>
</dbReference>
<dbReference type="InterPro" id="IPR008266">
    <property type="entry name" value="Tyr_kinase_AS"/>
</dbReference>
<dbReference type="Pfam" id="PF00069">
    <property type="entry name" value="Pkinase"/>
    <property type="match status" value="1"/>
</dbReference>
<dbReference type="PROSITE" id="PS50011">
    <property type="entry name" value="PROTEIN_KINASE_DOM"/>
    <property type="match status" value="1"/>
</dbReference>
<reference evidence="2 3" key="2">
    <citation type="submission" date="2013-02" db="EMBL/GenBank/DDBJ databases">
        <title>The Genome Sequence of Plasmodium falciparum FCH/4.</title>
        <authorList>
            <consortium name="The Broad Institute Genome Sequencing Platform"/>
            <consortium name="The Broad Institute Genome Sequencing Center for Infectious Disease"/>
            <person name="Neafsey D."/>
            <person name="Cheeseman I."/>
            <person name="Volkman S."/>
            <person name="Adams J."/>
            <person name="Walker B."/>
            <person name="Young S.K."/>
            <person name="Zeng Q."/>
            <person name="Gargeya S."/>
            <person name="Fitzgerald M."/>
            <person name="Haas B."/>
            <person name="Abouelleil A."/>
            <person name="Alvarado L."/>
            <person name="Arachchi H.M."/>
            <person name="Berlin A.M."/>
            <person name="Chapman S.B."/>
            <person name="Dewar J."/>
            <person name="Goldberg J."/>
            <person name="Griggs A."/>
            <person name="Gujja S."/>
            <person name="Hansen M."/>
            <person name="Howarth C."/>
            <person name="Imamovic A."/>
            <person name="Larimer J."/>
            <person name="McCowan C."/>
            <person name="Murphy C."/>
            <person name="Neiman D."/>
            <person name="Pearson M."/>
            <person name="Priest M."/>
            <person name="Roberts A."/>
            <person name="Saif S."/>
            <person name="Shea T."/>
            <person name="Sisk P."/>
            <person name="Sykes S."/>
            <person name="Wortman J."/>
            <person name="Nusbaum C."/>
            <person name="Birren B."/>
        </authorList>
    </citation>
    <scope>NUCLEOTIDE SEQUENCE [LARGE SCALE GENOMIC DNA]</scope>
    <source>
        <strain evidence="2 3">FCH/4</strain>
    </source>
</reference>
<dbReference type="InterPro" id="IPR050266">
    <property type="entry name" value="AB_hydrolase_sf"/>
</dbReference>
<dbReference type="InterPro" id="IPR000719">
    <property type="entry name" value="Prot_kinase_dom"/>
</dbReference>
<reference evidence="2 3" key="1">
    <citation type="submission" date="2013-02" db="EMBL/GenBank/DDBJ databases">
        <title>The Genome Annotation of Plasmodium falciparum FCH/4.</title>
        <authorList>
            <consortium name="The Broad Institute Genome Sequencing Platform"/>
            <consortium name="The Broad Institute Genome Sequencing Center for Infectious Disease"/>
            <person name="Neafsey D."/>
            <person name="Hoffman S."/>
            <person name="Volkman S."/>
            <person name="Rosenthal P."/>
            <person name="Walker B."/>
            <person name="Young S.K."/>
            <person name="Zeng Q."/>
            <person name="Gargeya S."/>
            <person name="Fitzgerald M."/>
            <person name="Haas B."/>
            <person name="Abouelleil A."/>
            <person name="Allen A.W."/>
            <person name="Alvarado L."/>
            <person name="Arachchi H.M."/>
            <person name="Berlin A.M."/>
            <person name="Chapman S.B."/>
            <person name="Gainer-Dewar J."/>
            <person name="Goldberg J."/>
            <person name="Griggs A."/>
            <person name="Gujja S."/>
            <person name="Hansen M."/>
            <person name="Howarth C."/>
            <person name="Imamovic A."/>
            <person name="Ireland A."/>
            <person name="Larimer J."/>
            <person name="McCowan C."/>
            <person name="Murphy C."/>
            <person name="Pearson M."/>
            <person name="Poon T.W."/>
            <person name="Priest M."/>
            <person name="Roberts A."/>
            <person name="Saif S."/>
            <person name="Shea T."/>
            <person name="Sisk P."/>
            <person name="Sykes S."/>
            <person name="Wortman J."/>
            <person name="Nusbaum C."/>
            <person name="Birren B."/>
        </authorList>
    </citation>
    <scope>NUCLEOTIDE SEQUENCE [LARGE SCALE GENOMIC DNA]</scope>
    <source>
        <strain evidence="2 3">FCH/4</strain>
    </source>
</reference>
<evidence type="ECO:0000259" key="1">
    <source>
        <dbReference type="PROSITE" id="PS50011"/>
    </source>
</evidence>
<protein>
    <submittedName>
        <fullName evidence="2">Serine/threonine protein kinase</fullName>
    </submittedName>
</protein>
<dbReference type="SUPFAM" id="SSF56112">
    <property type="entry name" value="Protein kinase-like (PK-like)"/>
    <property type="match status" value="1"/>
</dbReference>
<dbReference type="GO" id="GO:0016020">
    <property type="term" value="C:membrane"/>
    <property type="evidence" value="ECO:0007669"/>
    <property type="project" value="TreeGrafter"/>
</dbReference>
<accession>A0A024VGB0</accession>
<name>A0A024VGB0_PLAFA</name>
<dbReference type="Pfam" id="PF00561">
    <property type="entry name" value="Abhydrolase_1"/>
    <property type="match status" value="1"/>
</dbReference>
<evidence type="ECO:0000313" key="2">
    <source>
        <dbReference type="EMBL" id="ETW26916.1"/>
    </source>
</evidence>
<dbReference type="InterPro" id="IPR011009">
    <property type="entry name" value="Kinase-like_dom_sf"/>
</dbReference>
<dbReference type="GO" id="GO:0005524">
    <property type="term" value="F:ATP binding"/>
    <property type="evidence" value="ECO:0007669"/>
    <property type="project" value="InterPro"/>
</dbReference>
<proteinExistence type="predicted"/>
<dbReference type="Gene3D" id="1.10.510.10">
    <property type="entry name" value="Transferase(Phosphotransferase) domain 1"/>
    <property type="match status" value="1"/>
</dbReference>
<dbReference type="SUPFAM" id="SSF53474">
    <property type="entry name" value="alpha/beta-Hydrolases"/>
    <property type="match status" value="1"/>
</dbReference>
<feature type="domain" description="Protein kinase" evidence="1">
    <location>
        <begin position="609"/>
        <end position="942"/>
    </location>
</feature>
<dbReference type="PROSITE" id="PS00109">
    <property type="entry name" value="PROTEIN_KINASE_TYR"/>
    <property type="match status" value="1"/>
</dbReference>
<dbReference type="FunFam" id="3.40.50.1820:FF:000309">
    <property type="entry name" value="Alpha/beta hydrolase, putative"/>
    <property type="match status" value="1"/>
</dbReference>
<dbReference type="AlphaFoldDB" id="A0A024VGB0"/>
<keyword evidence="2" id="KW-0418">Kinase</keyword>
<dbReference type="PANTHER" id="PTHR43798">
    <property type="entry name" value="MONOACYLGLYCEROL LIPASE"/>
    <property type="match status" value="1"/>
</dbReference>
<gene>
    <name evidence="2" type="ORF">PFFCH_05707</name>
</gene>
<keyword evidence="2" id="KW-0808">Transferase</keyword>
<dbReference type="InterPro" id="IPR029058">
    <property type="entry name" value="AB_hydrolase_fold"/>
</dbReference>
<keyword evidence="2" id="KW-0723">Serine/threonine-protein kinase</keyword>